<evidence type="ECO:0000313" key="2">
    <source>
        <dbReference type="Proteomes" id="UP000576209"/>
    </source>
</evidence>
<evidence type="ECO:0000313" key="1">
    <source>
        <dbReference type="EMBL" id="MBB4077576.1"/>
    </source>
</evidence>
<dbReference type="Proteomes" id="UP000576209">
    <property type="component" value="Unassembled WGS sequence"/>
</dbReference>
<keyword evidence="2" id="KW-1185">Reference proteome</keyword>
<dbReference type="InterPro" id="IPR021109">
    <property type="entry name" value="Peptidase_aspartic_dom_sf"/>
</dbReference>
<dbReference type="AlphaFoldDB" id="A0A840E951"/>
<proteinExistence type="predicted"/>
<evidence type="ECO:0008006" key="3">
    <source>
        <dbReference type="Google" id="ProtNLM"/>
    </source>
</evidence>
<protein>
    <recommendedName>
        <fullName evidence="3">Aspartyl protease</fullName>
    </recommendedName>
</protein>
<accession>A0A840E951</accession>
<dbReference type="Pfam" id="PF13650">
    <property type="entry name" value="Asp_protease_2"/>
    <property type="match status" value="1"/>
</dbReference>
<dbReference type="RefSeq" id="WP_183493834.1">
    <property type="nucleotide sequence ID" value="NZ_JACIFF010000001.1"/>
</dbReference>
<reference evidence="1 2" key="1">
    <citation type="submission" date="2020-08" db="EMBL/GenBank/DDBJ databases">
        <title>Genomic Encyclopedia of Type Strains, Phase IV (KMG-IV): sequencing the most valuable type-strain genomes for metagenomic binning, comparative biology and taxonomic classification.</title>
        <authorList>
            <person name="Goeker M."/>
        </authorList>
    </citation>
    <scope>NUCLEOTIDE SEQUENCE [LARGE SCALE GENOMIC DNA]</scope>
    <source>
        <strain evidence="1 2">DSM 105137</strain>
    </source>
</reference>
<dbReference type="Gene3D" id="2.40.70.10">
    <property type="entry name" value="Acid Proteases"/>
    <property type="match status" value="2"/>
</dbReference>
<name>A0A840E951_9BACT</name>
<gene>
    <name evidence="1" type="ORF">GGR28_000177</name>
</gene>
<dbReference type="EMBL" id="JACIFF010000001">
    <property type="protein sequence ID" value="MBB4077576.1"/>
    <property type="molecule type" value="Genomic_DNA"/>
</dbReference>
<sequence>MLIPSSTYRRLLCCLLAVGVVMWGNEGMAQRSVGFLRTTPSETGGEEIIEKRYTEEESFTLARNLIFFVATVDGEPGNYILDTGAPSLIVNHRGTAEEETTRTGIGAGGDVALTDHRVSQFEMGGRTTDNYWAIGLDLRDLEERMDQRVDGFVGYDLINTGELRIDYDDETFQLLKSTRRPQHLGKSPRAVLRFTLVDHLPIVQLNIGKKKYYFAVDTGAGSNLIDRKLVETDEVTETHEMINIQGLDGNDADCPTVRIDAPDNLPDGAEPLRFVAMDLDHLHTGGGVPLAGILGSEFLSRYTVGIDYRRQKVYLW</sequence>
<comment type="caution">
    <text evidence="1">The sequence shown here is derived from an EMBL/GenBank/DDBJ whole genome shotgun (WGS) entry which is preliminary data.</text>
</comment>
<organism evidence="1 2">
    <name type="scientific">Neolewinella aquimaris</name>
    <dbReference type="NCBI Taxonomy" id="1835722"/>
    <lineage>
        <taxon>Bacteria</taxon>
        <taxon>Pseudomonadati</taxon>
        <taxon>Bacteroidota</taxon>
        <taxon>Saprospiria</taxon>
        <taxon>Saprospirales</taxon>
        <taxon>Lewinellaceae</taxon>
        <taxon>Neolewinella</taxon>
    </lineage>
</organism>